<dbReference type="EMBL" id="GBRH01184898">
    <property type="protein sequence ID" value="JAE12998.1"/>
    <property type="molecule type" value="Transcribed_RNA"/>
</dbReference>
<proteinExistence type="predicted"/>
<evidence type="ECO:0000313" key="1">
    <source>
        <dbReference type="EMBL" id="JAE12998.1"/>
    </source>
</evidence>
<accession>A0A0A9FXD0</accession>
<protein>
    <submittedName>
        <fullName evidence="1">Cl574_1</fullName>
    </submittedName>
</protein>
<sequence>MTVSAPHIVAH</sequence>
<reference evidence="1" key="1">
    <citation type="submission" date="2014-09" db="EMBL/GenBank/DDBJ databases">
        <authorList>
            <person name="Magalhaes I.L.F."/>
            <person name="Oliveira U."/>
            <person name="Santos F.R."/>
            <person name="Vidigal T.H.D.A."/>
            <person name="Brescovit A.D."/>
            <person name="Santos A.J."/>
        </authorList>
    </citation>
    <scope>NUCLEOTIDE SEQUENCE</scope>
    <source>
        <tissue evidence="1">Shoot tissue taken approximately 20 cm above the soil surface</tissue>
    </source>
</reference>
<reference evidence="1" key="2">
    <citation type="journal article" date="2015" name="Data Brief">
        <title>Shoot transcriptome of the giant reed, Arundo donax.</title>
        <authorList>
            <person name="Barrero R.A."/>
            <person name="Guerrero F.D."/>
            <person name="Moolhuijzen P."/>
            <person name="Goolsby J.A."/>
            <person name="Tidwell J."/>
            <person name="Bellgard S.E."/>
            <person name="Bellgard M.I."/>
        </authorList>
    </citation>
    <scope>NUCLEOTIDE SEQUENCE</scope>
    <source>
        <tissue evidence="1">Shoot tissue taken approximately 20 cm above the soil surface</tissue>
    </source>
</reference>
<name>A0A0A9FXD0_ARUDO</name>
<organism evidence="1">
    <name type="scientific">Arundo donax</name>
    <name type="common">Giant reed</name>
    <name type="synonym">Donax arundinaceus</name>
    <dbReference type="NCBI Taxonomy" id="35708"/>
    <lineage>
        <taxon>Eukaryota</taxon>
        <taxon>Viridiplantae</taxon>
        <taxon>Streptophyta</taxon>
        <taxon>Embryophyta</taxon>
        <taxon>Tracheophyta</taxon>
        <taxon>Spermatophyta</taxon>
        <taxon>Magnoliopsida</taxon>
        <taxon>Liliopsida</taxon>
        <taxon>Poales</taxon>
        <taxon>Poaceae</taxon>
        <taxon>PACMAD clade</taxon>
        <taxon>Arundinoideae</taxon>
        <taxon>Arundineae</taxon>
        <taxon>Arundo</taxon>
    </lineage>
</organism>